<feature type="domain" description="Methyltransferase FkbM" evidence="2">
    <location>
        <begin position="183"/>
        <end position="331"/>
    </location>
</feature>
<dbReference type="PANTHER" id="PTHR22989:SF20">
    <property type="entry name" value="USP DOMAIN-CONTAINING PROTEIN"/>
    <property type="match status" value="1"/>
</dbReference>
<dbReference type="Pfam" id="PF05050">
    <property type="entry name" value="Methyltransf_21"/>
    <property type="match status" value="1"/>
</dbReference>
<keyword evidence="1" id="KW-0472">Membrane</keyword>
<evidence type="ECO:0000313" key="4">
    <source>
        <dbReference type="Proteomes" id="UP000580250"/>
    </source>
</evidence>
<feature type="transmembrane region" description="Helical" evidence="1">
    <location>
        <begin position="7"/>
        <end position="23"/>
    </location>
</feature>
<comment type="caution">
    <text evidence="3">The sequence shown here is derived from an EMBL/GenBank/DDBJ whole genome shotgun (WGS) entry which is preliminary data.</text>
</comment>
<dbReference type="AlphaFoldDB" id="A0A6V7VRY1"/>
<sequence>MTNLRKEIYLILAIIIFFILYANKNKFNFIWNKFQILSKGNEINEMLTQNIDKAKTILNAFIEQKQGLILMRNDNSSITNYTSTLANIPIHVNGNEINEMLTQNTDKAKSILNAFIKQKRGLILIRNENSSITNYTATLANIPIQFNAIWQEQFNSLNPIGLRESDEIKYFLKFKNSTSGNYDCNVVTMGVGQHIEAELELKKYYPKCNFLALDPVAEVNADLVEKQLNGTFIERVITAEDSYTANKKANIWNSKGKSQFDGNFDEISIGFFDFFEYYTDKSVIDLLLLDVEGTEFAIFKLIAEQYEQLPVTLCQMNIEVHNRPVYGSFFTRHRFLRNFDWFIRHGRFALMKTNTINITNDKSETFIFHRMFFVNLFDTVCLEKFIF</sequence>
<dbReference type="OrthoDB" id="10006218at2759"/>
<organism evidence="3 4">
    <name type="scientific">Meloidogyne enterolobii</name>
    <name type="common">Root-knot nematode worm</name>
    <name type="synonym">Meloidogyne mayaguensis</name>
    <dbReference type="NCBI Taxonomy" id="390850"/>
    <lineage>
        <taxon>Eukaryota</taxon>
        <taxon>Metazoa</taxon>
        <taxon>Ecdysozoa</taxon>
        <taxon>Nematoda</taxon>
        <taxon>Chromadorea</taxon>
        <taxon>Rhabditida</taxon>
        <taxon>Tylenchina</taxon>
        <taxon>Tylenchomorpha</taxon>
        <taxon>Tylenchoidea</taxon>
        <taxon>Meloidogynidae</taxon>
        <taxon>Meloidogyninae</taxon>
        <taxon>Meloidogyne</taxon>
    </lineage>
</organism>
<proteinExistence type="predicted"/>
<keyword evidence="1" id="KW-1133">Transmembrane helix</keyword>
<dbReference type="Proteomes" id="UP000580250">
    <property type="component" value="Unassembled WGS sequence"/>
</dbReference>
<name>A0A6V7VRY1_MELEN</name>
<evidence type="ECO:0000313" key="3">
    <source>
        <dbReference type="EMBL" id="CAD2177710.1"/>
    </source>
</evidence>
<dbReference type="EMBL" id="CAJEWN010000303">
    <property type="protein sequence ID" value="CAD2177710.1"/>
    <property type="molecule type" value="Genomic_DNA"/>
</dbReference>
<dbReference type="PANTHER" id="PTHR22989">
    <property type="entry name" value="UNCHARACTERIZED DUF13 C.ELEGANS"/>
    <property type="match status" value="1"/>
</dbReference>
<evidence type="ECO:0000259" key="2">
    <source>
        <dbReference type="Pfam" id="PF05050"/>
    </source>
</evidence>
<reference evidence="3 4" key="1">
    <citation type="submission" date="2020-08" db="EMBL/GenBank/DDBJ databases">
        <authorList>
            <person name="Koutsovoulos G."/>
            <person name="Danchin GJ E."/>
        </authorList>
    </citation>
    <scope>NUCLEOTIDE SEQUENCE [LARGE SCALE GENOMIC DNA]</scope>
</reference>
<evidence type="ECO:0000256" key="1">
    <source>
        <dbReference type="SAM" id="Phobius"/>
    </source>
</evidence>
<accession>A0A6V7VRY1</accession>
<protein>
    <recommendedName>
        <fullName evidence="2">Methyltransferase FkbM domain-containing protein</fullName>
    </recommendedName>
</protein>
<keyword evidence="1" id="KW-0812">Transmembrane</keyword>
<dbReference type="InterPro" id="IPR006342">
    <property type="entry name" value="FkbM_mtfrase"/>
</dbReference>
<gene>
    <name evidence="3" type="ORF">MENT_LOCUS29600</name>
</gene>